<keyword evidence="3" id="KW-0238">DNA-binding</keyword>
<keyword evidence="4" id="KW-0233">DNA recombination</keyword>
<dbReference type="EMBL" id="AP028056">
    <property type="protein sequence ID" value="BEH02789.1"/>
    <property type="molecule type" value="Genomic_DNA"/>
</dbReference>
<evidence type="ECO:0000259" key="7">
    <source>
        <dbReference type="PROSITE" id="PS51736"/>
    </source>
</evidence>
<dbReference type="InterPro" id="IPR036162">
    <property type="entry name" value="Resolvase-like_N_sf"/>
</dbReference>
<reference evidence="8" key="1">
    <citation type="journal article" date="2024" name="Int. J. Syst. Evol. Microbiol.">
        <title>Brooklawnia propionicigenes sp. nov., a facultatively anaerobic, propionate-producing bacterium isolated from a methanogenic reactor treating waste from cattle farms.</title>
        <authorList>
            <person name="Akita Y."/>
            <person name="Ueki A."/>
            <person name="Tonouchi A."/>
            <person name="Sugawara Y."/>
            <person name="Honma S."/>
            <person name="Kaku N."/>
            <person name="Ueki K."/>
        </authorList>
    </citation>
    <scope>NUCLEOTIDE SEQUENCE</scope>
    <source>
        <strain evidence="8">SH051</strain>
    </source>
</reference>
<dbReference type="GO" id="GO:0015074">
    <property type="term" value="P:DNA integration"/>
    <property type="evidence" value="ECO:0007669"/>
    <property type="project" value="UniProtKB-KW"/>
</dbReference>
<dbReference type="AlphaFoldDB" id="A0AAN0MHP1"/>
<evidence type="ECO:0000256" key="1">
    <source>
        <dbReference type="ARBA" id="ARBA00009913"/>
    </source>
</evidence>
<evidence type="ECO:0000313" key="9">
    <source>
        <dbReference type="Proteomes" id="UP001431656"/>
    </source>
</evidence>
<dbReference type="KEGG" id="broo:brsh051_20700"/>
<dbReference type="RefSeq" id="WP_286264707.1">
    <property type="nucleotide sequence ID" value="NZ_AP028056.1"/>
</dbReference>
<dbReference type="Gene3D" id="1.10.10.60">
    <property type="entry name" value="Homeodomain-like"/>
    <property type="match status" value="1"/>
</dbReference>
<dbReference type="SUPFAM" id="SSF46689">
    <property type="entry name" value="Homeodomain-like"/>
    <property type="match status" value="1"/>
</dbReference>
<feature type="active site" description="O-(5'-phospho-DNA)-serine intermediate" evidence="5 6">
    <location>
        <position position="13"/>
    </location>
</feature>
<dbReference type="GO" id="GO:0003677">
    <property type="term" value="F:DNA binding"/>
    <property type="evidence" value="ECO:0007669"/>
    <property type="project" value="UniProtKB-KW"/>
</dbReference>
<gene>
    <name evidence="8" type="ORF">brsh051_20700</name>
</gene>
<dbReference type="InterPro" id="IPR006118">
    <property type="entry name" value="Recombinase_CS"/>
</dbReference>
<feature type="domain" description="Resolvase/invertase-type recombinase catalytic" evidence="7">
    <location>
        <begin position="5"/>
        <end position="138"/>
    </location>
</feature>
<dbReference type="InterPro" id="IPR006119">
    <property type="entry name" value="Resolv_N"/>
</dbReference>
<dbReference type="InterPro" id="IPR009057">
    <property type="entry name" value="Homeodomain-like_sf"/>
</dbReference>
<keyword evidence="2" id="KW-0229">DNA integration</keyword>
<evidence type="ECO:0000256" key="5">
    <source>
        <dbReference type="PIRSR" id="PIRSR606118-50"/>
    </source>
</evidence>
<evidence type="ECO:0000256" key="2">
    <source>
        <dbReference type="ARBA" id="ARBA00022908"/>
    </source>
</evidence>
<dbReference type="Proteomes" id="UP001431656">
    <property type="component" value="Chromosome"/>
</dbReference>
<dbReference type="PANTHER" id="PTHR30461:SF26">
    <property type="entry name" value="RESOLVASE HOMOLOG YNEB"/>
    <property type="match status" value="1"/>
</dbReference>
<dbReference type="CDD" id="cd00569">
    <property type="entry name" value="HTH_Hin_like"/>
    <property type="match status" value="1"/>
</dbReference>
<dbReference type="SMART" id="SM00857">
    <property type="entry name" value="Resolvase"/>
    <property type="match status" value="1"/>
</dbReference>
<protein>
    <submittedName>
        <fullName evidence="8">Recombinase family protein</fullName>
    </submittedName>
</protein>
<name>A0AAN0MHP1_9ACTN</name>
<proteinExistence type="inferred from homology"/>
<sequence>MVSGRLYGYARVSSKDQNLDRQREALAGVDVLVEEKVSGKTFADRAKLRTLIDFAQAGDTIRTKSIDRLARDTRDLLRIVDELASKGVALEFIDSPLLNVSTKEGRAMITIFAAFAELERESIRERQLDGIALAKAAGKYAKAPKLDAAKIAAARERVEAGVPKARVARDLGVSRQTLHSALNGNGRYAAA</sequence>
<organism evidence="8 9">
    <name type="scientific">Brooklawnia propionicigenes</name>
    <dbReference type="NCBI Taxonomy" id="3041175"/>
    <lineage>
        <taxon>Bacteria</taxon>
        <taxon>Bacillati</taxon>
        <taxon>Actinomycetota</taxon>
        <taxon>Actinomycetes</taxon>
        <taxon>Propionibacteriales</taxon>
        <taxon>Propionibacteriaceae</taxon>
        <taxon>Brooklawnia</taxon>
    </lineage>
</organism>
<dbReference type="SUPFAM" id="SSF53041">
    <property type="entry name" value="Resolvase-like"/>
    <property type="match status" value="1"/>
</dbReference>
<evidence type="ECO:0000313" key="8">
    <source>
        <dbReference type="EMBL" id="BEH02789.1"/>
    </source>
</evidence>
<evidence type="ECO:0000256" key="4">
    <source>
        <dbReference type="ARBA" id="ARBA00023172"/>
    </source>
</evidence>
<dbReference type="Gene3D" id="3.40.50.1390">
    <property type="entry name" value="Resolvase, N-terminal catalytic domain"/>
    <property type="match status" value="1"/>
</dbReference>
<dbReference type="PANTHER" id="PTHR30461">
    <property type="entry name" value="DNA-INVERTASE FROM LAMBDOID PROPHAGE"/>
    <property type="match status" value="1"/>
</dbReference>
<keyword evidence="9" id="KW-1185">Reference proteome</keyword>
<dbReference type="CDD" id="cd03768">
    <property type="entry name" value="SR_ResInv"/>
    <property type="match status" value="1"/>
</dbReference>
<dbReference type="PROSITE" id="PS51736">
    <property type="entry name" value="RECOMBINASES_3"/>
    <property type="match status" value="1"/>
</dbReference>
<evidence type="ECO:0000256" key="6">
    <source>
        <dbReference type="PROSITE-ProRule" id="PRU10137"/>
    </source>
</evidence>
<dbReference type="PROSITE" id="PS00397">
    <property type="entry name" value="RECOMBINASES_1"/>
    <property type="match status" value="1"/>
</dbReference>
<comment type="similarity">
    <text evidence="1">Belongs to the site-specific recombinase resolvase family.</text>
</comment>
<dbReference type="GO" id="GO:0000150">
    <property type="term" value="F:DNA strand exchange activity"/>
    <property type="evidence" value="ECO:0007669"/>
    <property type="project" value="InterPro"/>
</dbReference>
<accession>A0AAN0MHP1</accession>
<dbReference type="Pfam" id="PF00239">
    <property type="entry name" value="Resolvase"/>
    <property type="match status" value="1"/>
</dbReference>
<evidence type="ECO:0000256" key="3">
    <source>
        <dbReference type="ARBA" id="ARBA00023125"/>
    </source>
</evidence>
<dbReference type="InterPro" id="IPR050639">
    <property type="entry name" value="SSR_resolvase"/>
</dbReference>